<dbReference type="FunFam" id="3.40.800.10:FF:000005">
    <property type="entry name" value="Arginase"/>
    <property type="match status" value="1"/>
</dbReference>
<dbReference type="GO" id="GO:0004053">
    <property type="term" value="F:arginase activity"/>
    <property type="evidence" value="ECO:0007669"/>
    <property type="project" value="UniProtKB-EC"/>
</dbReference>
<dbReference type="SUPFAM" id="SSF52768">
    <property type="entry name" value="Arginase/deacetylase"/>
    <property type="match status" value="1"/>
</dbReference>
<dbReference type="Gene3D" id="3.40.50.1820">
    <property type="entry name" value="alpha/beta hydrolase"/>
    <property type="match status" value="1"/>
</dbReference>
<evidence type="ECO:0000256" key="3">
    <source>
        <dbReference type="ARBA" id="ARBA00012168"/>
    </source>
</evidence>
<dbReference type="EMBL" id="QEAO01000005">
    <property type="protein sequence ID" value="TPX36299.1"/>
    <property type="molecule type" value="Genomic_DNA"/>
</dbReference>
<evidence type="ECO:0000256" key="11">
    <source>
        <dbReference type="PROSITE-ProRule" id="PRU00742"/>
    </source>
</evidence>
<dbReference type="PANTHER" id="PTHR43782:SF3">
    <property type="entry name" value="ARGINASE"/>
    <property type="match status" value="1"/>
</dbReference>
<dbReference type="EC" id="3.5.3.1" evidence="3"/>
<dbReference type="OrthoDB" id="9992747at2759"/>
<sequence>MAGKKRKNSSKDDVEVIESTKPTNGSSSSNDVSVVKPKPLTKRPTLFIDEPIVVTKTPHDRFLSQPKTVGIVGAGFNGGQPREGVEHAPAQLVEAGLVDQLKGLGWHVQFDEKFPTYESLRPTVDDKKEGHLRNVQYVSNVTKSVADTVAAHAKQGRLALTIGGDHSLAMGTISGTAAVYPDVGVIWVDAHADINTPETTTSGNLHGMPVAFLMGLGSCGTIEAFNWLKPCLNPDRIVYIGLRDLDTDEKRILKHHKIKVFTMHEVDRYGIGQVVDMAIQHLGPDCPIHLSFDVDGLDPSVAPATGTPVRGGLTFREGHYICEAVYGTGRVVGVDIMEVNPMLGQGDELSQTISVGCSLTRASLGYGWRHNIKALADAGFRVLVPDMRGYGSSSSPHAPETASLQVKRQFAQKNVCKDLIELLDVLDIKKAVFIGHDWGGATVWKVNIHYPERCRAIIALCTNWTPPADVYRSKEEVLKVMPQAAYTYYFGTDAADRTLSKNVELSLRVLLRNSTSERLPFNPFRDPSVFERMDDYDKQLGPLTSMTPREFQYYLDTFTQTGFTGPLNWYRTGLYNFEDELGKPKTVSLPVLYVFPEKDPVFKENVIAPMHELIKHLTVKRVPNAGHWVAAEYPEQVNKHMIEWLTKTLPEHEKRSKL</sequence>
<feature type="compositionally biased region" description="Low complexity" evidence="13">
    <location>
        <begin position="26"/>
        <end position="35"/>
    </location>
</feature>
<dbReference type="PROSITE" id="PS01053">
    <property type="entry name" value="ARGINASE_1"/>
    <property type="match status" value="1"/>
</dbReference>
<dbReference type="NCBIfam" id="TIGR01229">
    <property type="entry name" value="rocF_arginase"/>
    <property type="match status" value="1"/>
</dbReference>
<comment type="caution">
    <text evidence="15">The sequence shown here is derived from an EMBL/GenBank/DDBJ whole genome shotgun (WGS) entry which is preliminary data.</text>
</comment>
<dbReference type="PANTHER" id="PTHR43782">
    <property type="entry name" value="ARGINASE"/>
    <property type="match status" value="1"/>
</dbReference>
<evidence type="ECO:0000256" key="1">
    <source>
        <dbReference type="ARBA" id="ARBA00001936"/>
    </source>
</evidence>
<evidence type="ECO:0000256" key="12">
    <source>
        <dbReference type="RuleBase" id="RU003684"/>
    </source>
</evidence>
<dbReference type="InterPro" id="IPR023696">
    <property type="entry name" value="Ureohydrolase_dom_sf"/>
</dbReference>
<keyword evidence="7" id="KW-0479">Metal-binding</keyword>
<dbReference type="Pfam" id="PF00491">
    <property type="entry name" value="Arginase"/>
    <property type="match status" value="1"/>
</dbReference>
<evidence type="ECO:0000256" key="9">
    <source>
        <dbReference type="ARBA" id="ARBA00023211"/>
    </source>
</evidence>
<keyword evidence="6" id="KW-0056">Arginine metabolism</keyword>
<proteinExistence type="inferred from homology"/>
<evidence type="ECO:0000313" key="15">
    <source>
        <dbReference type="EMBL" id="TPX36299.1"/>
    </source>
</evidence>
<evidence type="ECO:0000256" key="8">
    <source>
        <dbReference type="ARBA" id="ARBA00022801"/>
    </source>
</evidence>
<dbReference type="GO" id="GO:0030145">
    <property type="term" value="F:manganese ion binding"/>
    <property type="evidence" value="ECO:0007669"/>
    <property type="project" value="TreeGrafter"/>
</dbReference>
<evidence type="ECO:0000256" key="5">
    <source>
        <dbReference type="ARBA" id="ARBA00022436"/>
    </source>
</evidence>
<dbReference type="Pfam" id="PF00561">
    <property type="entry name" value="Abhydrolase_1"/>
    <property type="match status" value="1"/>
</dbReference>
<dbReference type="GO" id="GO:0005634">
    <property type="term" value="C:nucleus"/>
    <property type="evidence" value="ECO:0007669"/>
    <property type="project" value="TreeGrafter"/>
</dbReference>
<accession>A0A507CAU1</accession>
<dbReference type="AlphaFoldDB" id="A0A507CAU1"/>
<comment type="pathway">
    <text evidence="2">Nitrogen metabolism; urea cycle; L-ornithine and urea from L-arginine: step 1/1.</text>
</comment>
<dbReference type="STRING" id="1806994.A0A507CAU1"/>
<dbReference type="CDD" id="cd09989">
    <property type="entry name" value="Arginase"/>
    <property type="match status" value="1"/>
</dbReference>
<dbReference type="Proteomes" id="UP000319731">
    <property type="component" value="Unassembled WGS sequence"/>
</dbReference>
<dbReference type="InterPro" id="IPR014033">
    <property type="entry name" value="Arginase"/>
</dbReference>
<dbReference type="Gene3D" id="3.40.800.10">
    <property type="entry name" value="Ureohydrolase domain"/>
    <property type="match status" value="1"/>
</dbReference>
<protein>
    <recommendedName>
        <fullName evidence="4">Arginase</fullName>
        <ecNumber evidence="3">3.5.3.1</ecNumber>
    </recommendedName>
</protein>
<dbReference type="PRINTS" id="PR00111">
    <property type="entry name" value="ABHYDROLASE"/>
</dbReference>
<dbReference type="RefSeq" id="XP_031026612.1">
    <property type="nucleotide sequence ID" value="XM_031167360.1"/>
</dbReference>
<dbReference type="InterPro" id="IPR020855">
    <property type="entry name" value="Ureohydrolase_Mn_BS"/>
</dbReference>
<evidence type="ECO:0000259" key="14">
    <source>
        <dbReference type="Pfam" id="PF00561"/>
    </source>
</evidence>
<dbReference type="PROSITE" id="PS51409">
    <property type="entry name" value="ARGINASE_2"/>
    <property type="match status" value="1"/>
</dbReference>
<dbReference type="GO" id="GO:0010121">
    <property type="term" value="P:L-arginine catabolic process to proline via ornithine"/>
    <property type="evidence" value="ECO:0007669"/>
    <property type="project" value="UniProtKB-ARBA"/>
</dbReference>
<keyword evidence="9" id="KW-0464">Manganese</keyword>
<dbReference type="SUPFAM" id="SSF53474">
    <property type="entry name" value="alpha/beta-Hydrolases"/>
    <property type="match status" value="1"/>
</dbReference>
<evidence type="ECO:0000256" key="10">
    <source>
        <dbReference type="ARBA" id="ARBA00047391"/>
    </source>
</evidence>
<keyword evidence="5" id="KW-0835">Urea cycle</keyword>
<feature type="region of interest" description="Disordered" evidence="13">
    <location>
        <begin position="1"/>
        <end position="37"/>
    </location>
</feature>
<evidence type="ECO:0000256" key="2">
    <source>
        <dbReference type="ARBA" id="ARBA00005098"/>
    </source>
</evidence>
<organism evidence="15 16">
    <name type="scientific">Synchytrium microbalum</name>
    <dbReference type="NCBI Taxonomy" id="1806994"/>
    <lineage>
        <taxon>Eukaryota</taxon>
        <taxon>Fungi</taxon>
        <taxon>Fungi incertae sedis</taxon>
        <taxon>Chytridiomycota</taxon>
        <taxon>Chytridiomycota incertae sedis</taxon>
        <taxon>Chytridiomycetes</taxon>
        <taxon>Synchytriales</taxon>
        <taxon>Synchytriaceae</taxon>
        <taxon>Synchytrium</taxon>
    </lineage>
</organism>
<name>A0A507CAU1_9FUNG</name>
<dbReference type="UniPathway" id="UPA00158">
    <property type="reaction ID" value="UER00270"/>
</dbReference>
<dbReference type="GeneID" id="42002657"/>
<reference evidence="15 16" key="1">
    <citation type="journal article" date="2019" name="Sci. Rep.">
        <title>Comparative genomics of chytrid fungi reveal insights into the obligate biotrophic and pathogenic lifestyle of Synchytrium endobioticum.</title>
        <authorList>
            <person name="van de Vossenberg B.T.L.H."/>
            <person name="Warris S."/>
            <person name="Nguyen H.D.T."/>
            <person name="van Gent-Pelzer M.P.E."/>
            <person name="Joly D.L."/>
            <person name="van de Geest H.C."/>
            <person name="Bonants P.J.M."/>
            <person name="Smith D.S."/>
            <person name="Levesque C.A."/>
            <person name="van der Lee T.A.J."/>
        </authorList>
    </citation>
    <scope>NUCLEOTIDE SEQUENCE [LARGE SCALE GENOMIC DNA]</scope>
    <source>
        <strain evidence="15 16">JEL517</strain>
    </source>
</reference>
<evidence type="ECO:0000256" key="6">
    <source>
        <dbReference type="ARBA" id="ARBA00022503"/>
    </source>
</evidence>
<feature type="domain" description="AB hydrolase-1" evidence="14">
    <location>
        <begin position="366"/>
        <end position="630"/>
    </location>
</feature>
<keyword evidence="8 12" id="KW-0378">Hydrolase</keyword>
<comment type="cofactor">
    <cofactor evidence="1">
        <name>Mn(2+)</name>
        <dbReference type="ChEBI" id="CHEBI:29035"/>
    </cofactor>
</comment>
<evidence type="ECO:0000313" key="16">
    <source>
        <dbReference type="Proteomes" id="UP000319731"/>
    </source>
</evidence>
<keyword evidence="16" id="KW-1185">Reference proteome</keyword>
<dbReference type="InterPro" id="IPR000073">
    <property type="entry name" value="AB_hydrolase_1"/>
</dbReference>
<evidence type="ECO:0000256" key="13">
    <source>
        <dbReference type="SAM" id="MobiDB-lite"/>
    </source>
</evidence>
<evidence type="ECO:0000256" key="7">
    <source>
        <dbReference type="ARBA" id="ARBA00022723"/>
    </source>
</evidence>
<gene>
    <name evidence="15" type="primary">CAR1</name>
    <name evidence="15" type="ORF">SmJEL517_g01432</name>
</gene>
<comment type="similarity">
    <text evidence="11 12">Belongs to the arginase family.</text>
</comment>
<dbReference type="PRINTS" id="PR00116">
    <property type="entry name" value="ARGINASE"/>
</dbReference>
<dbReference type="GO" id="GO:0000050">
    <property type="term" value="P:urea cycle"/>
    <property type="evidence" value="ECO:0007669"/>
    <property type="project" value="UniProtKB-UniPathway"/>
</dbReference>
<comment type="catalytic activity">
    <reaction evidence="10">
        <text>L-arginine + H2O = urea + L-ornithine</text>
        <dbReference type="Rhea" id="RHEA:20569"/>
        <dbReference type="ChEBI" id="CHEBI:15377"/>
        <dbReference type="ChEBI" id="CHEBI:16199"/>
        <dbReference type="ChEBI" id="CHEBI:32682"/>
        <dbReference type="ChEBI" id="CHEBI:46911"/>
        <dbReference type="EC" id="3.5.3.1"/>
    </reaction>
</comment>
<dbReference type="InterPro" id="IPR006035">
    <property type="entry name" value="Ureohydrolase"/>
</dbReference>
<evidence type="ECO:0000256" key="4">
    <source>
        <dbReference type="ARBA" id="ARBA00018123"/>
    </source>
</evidence>
<dbReference type="InterPro" id="IPR029058">
    <property type="entry name" value="AB_hydrolase_fold"/>
</dbReference>
<dbReference type="GO" id="GO:0005829">
    <property type="term" value="C:cytosol"/>
    <property type="evidence" value="ECO:0007669"/>
    <property type="project" value="TreeGrafter"/>
</dbReference>